<feature type="repeat" description="WD" evidence="3">
    <location>
        <begin position="216"/>
        <end position="257"/>
    </location>
</feature>
<protein>
    <submittedName>
        <fullName evidence="4">Uncharacterized protein</fullName>
    </submittedName>
</protein>
<organism evidence="4 5">
    <name type="scientific">Buchananella hordeovulneris</name>
    <dbReference type="NCBI Taxonomy" id="52770"/>
    <lineage>
        <taxon>Bacteria</taxon>
        <taxon>Bacillati</taxon>
        <taxon>Actinomycetota</taxon>
        <taxon>Actinomycetes</taxon>
        <taxon>Actinomycetales</taxon>
        <taxon>Actinomycetaceae</taxon>
        <taxon>Buchananella</taxon>
    </lineage>
</organism>
<dbReference type="InterPro" id="IPR020472">
    <property type="entry name" value="WD40_PAC1"/>
</dbReference>
<reference evidence="5" key="1">
    <citation type="submission" date="2016-12" db="EMBL/GenBank/DDBJ databases">
        <authorList>
            <person name="Meng X."/>
        </authorList>
    </citation>
    <scope>NUCLEOTIDE SEQUENCE [LARGE SCALE GENOMIC DNA]</scope>
    <source>
        <strain evidence="5">DSM 20732</strain>
    </source>
</reference>
<dbReference type="SMART" id="SM00320">
    <property type="entry name" value="WD40"/>
    <property type="match status" value="13"/>
</dbReference>
<evidence type="ECO:0000256" key="3">
    <source>
        <dbReference type="PROSITE-ProRule" id="PRU00221"/>
    </source>
</evidence>
<evidence type="ECO:0000313" key="4">
    <source>
        <dbReference type="EMBL" id="OKL50882.1"/>
    </source>
</evidence>
<dbReference type="CDD" id="cd00200">
    <property type="entry name" value="WD40"/>
    <property type="match status" value="2"/>
</dbReference>
<dbReference type="AlphaFoldDB" id="A0A1Q5PTT3"/>
<dbReference type="PROSITE" id="PS00678">
    <property type="entry name" value="WD_REPEATS_1"/>
    <property type="match status" value="3"/>
</dbReference>
<evidence type="ECO:0000256" key="1">
    <source>
        <dbReference type="ARBA" id="ARBA00022574"/>
    </source>
</evidence>
<feature type="repeat" description="WD" evidence="3">
    <location>
        <begin position="458"/>
        <end position="499"/>
    </location>
</feature>
<dbReference type="InParanoid" id="A0A1Q5PTT3"/>
<dbReference type="PROSITE" id="PS50082">
    <property type="entry name" value="WD_REPEATS_2"/>
    <property type="match status" value="7"/>
</dbReference>
<dbReference type="Pfam" id="PF00400">
    <property type="entry name" value="WD40"/>
    <property type="match status" value="8"/>
</dbReference>
<dbReference type="EMBL" id="MQVS01000013">
    <property type="protein sequence ID" value="OKL50882.1"/>
    <property type="molecule type" value="Genomic_DNA"/>
</dbReference>
<sequence length="724" mass="74154">MGGVAPVTLSGHSGALAGGAVSPDGAWLVTWGEDATLRLWDATTGACLRVLAGPAAPVESASLRADGARLLTCHADGRARLWRLASGRQLPGPVGCGPLAGGGYVPGWQLAVLTGRDGTLWWWPEVGAPTPTPGHTRAVTGWAASADGTTVATASYDGTVRLWDTATRACLRMLAPGRGPLRRVALSGDGRQVAASDQAGRVWLWRGAGEAEARQLAGHRDGALSLEFSADGALLLSVSCDGTARVWQTATGACLRIIERDHDVVVRAAFCPTGRHLVVGWDDTTVELLPARKGPGLGQWAGPRPALLSVGFADAARVFLVGEREACLREVDGAGCLPLAACAHPELAATACTPTAVLTAFTDGAAWVWRVDGRPVALTGHADHVSAACLSEDGRRALTTSFDGTTRLWDVQSGVCLCAWDGWGAAVALCPDGATAATGGVDGLVWLRHAAGRASRVLAGHGREVAVCAFDASGQRLLTGSDDATARLWDAQSGDCLRVLPGTAAVTAGVWAPGGAVVALGDADGTVHLWDAESGERRAELPGHSTYTQVRLSFSPDGRWLLVTDGTSVARLWDAHTGRLAAELAAPPGAECYGGVFVGDSAAVATGHADGTVRSWRVPDGRVTGVIAGPPGGAVAVGRGPGATVWTVGRDGAVRQWDLQAGQQVGFQGEPLPGGEILVRAGASQEVIGASPGAGQWLGHVAVRSGRPVREPVGPLPGLPDGWG</sequence>
<keyword evidence="5" id="KW-1185">Reference proteome</keyword>
<dbReference type="InterPro" id="IPR011047">
    <property type="entry name" value="Quinoprotein_ADH-like_sf"/>
</dbReference>
<feature type="repeat" description="WD" evidence="3">
    <location>
        <begin position="499"/>
        <end position="540"/>
    </location>
</feature>
<gene>
    <name evidence="4" type="ORF">BSZ40_10140</name>
</gene>
<dbReference type="InterPro" id="IPR019775">
    <property type="entry name" value="WD40_repeat_CS"/>
</dbReference>
<dbReference type="Proteomes" id="UP000185612">
    <property type="component" value="Unassembled WGS sequence"/>
</dbReference>
<dbReference type="PROSITE" id="PS50294">
    <property type="entry name" value="WD_REPEATS_REGION"/>
    <property type="match status" value="5"/>
</dbReference>
<proteinExistence type="predicted"/>
<dbReference type="PANTHER" id="PTHR19879:SF9">
    <property type="entry name" value="TRANSCRIPTION INITIATION FACTOR TFIID SUBUNIT 5"/>
    <property type="match status" value="1"/>
</dbReference>
<accession>A0A1Q5PTT3</accession>
<dbReference type="Gene3D" id="2.130.10.10">
    <property type="entry name" value="YVTN repeat-like/Quinoprotein amine dehydrogenase"/>
    <property type="match status" value="5"/>
</dbReference>
<evidence type="ECO:0000313" key="5">
    <source>
        <dbReference type="Proteomes" id="UP000185612"/>
    </source>
</evidence>
<dbReference type="PANTHER" id="PTHR19879">
    <property type="entry name" value="TRANSCRIPTION INITIATION FACTOR TFIID"/>
    <property type="match status" value="1"/>
</dbReference>
<dbReference type="SUPFAM" id="SSF50998">
    <property type="entry name" value="Quinoprotein alcohol dehydrogenase-like"/>
    <property type="match status" value="1"/>
</dbReference>
<dbReference type="InterPro" id="IPR001680">
    <property type="entry name" value="WD40_rpt"/>
</dbReference>
<keyword evidence="1 3" id="KW-0853">WD repeat</keyword>
<feature type="repeat" description="WD" evidence="3">
    <location>
        <begin position="9"/>
        <end position="50"/>
    </location>
</feature>
<keyword evidence="2" id="KW-0677">Repeat</keyword>
<dbReference type="SUPFAM" id="SSF50978">
    <property type="entry name" value="WD40 repeat-like"/>
    <property type="match status" value="1"/>
</dbReference>
<dbReference type="PRINTS" id="PR00320">
    <property type="entry name" value="GPROTEINBRPT"/>
</dbReference>
<dbReference type="InterPro" id="IPR015943">
    <property type="entry name" value="WD40/YVTN_repeat-like_dom_sf"/>
</dbReference>
<feature type="repeat" description="WD" evidence="3">
    <location>
        <begin position="378"/>
        <end position="414"/>
    </location>
</feature>
<feature type="repeat" description="WD" evidence="3">
    <location>
        <begin position="132"/>
        <end position="173"/>
    </location>
</feature>
<comment type="caution">
    <text evidence="4">The sequence shown here is derived from an EMBL/GenBank/DDBJ whole genome shotgun (WGS) entry which is preliminary data.</text>
</comment>
<feature type="repeat" description="WD" evidence="3">
    <location>
        <begin position="51"/>
        <end position="92"/>
    </location>
</feature>
<evidence type="ECO:0000256" key="2">
    <source>
        <dbReference type="ARBA" id="ARBA00022737"/>
    </source>
</evidence>
<name>A0A1Q5PTT3_9ACTO</name>
<dbReference type="STRING" id="52770.BSZ40_10140"/>
<dbReference type="InterPro" id="IPR036322">
    <property type="entry name" value="WD40_repeat_dom_sf"/>
</dbReference>